<organism evidence="2 3">
    <name type="scientific">Cyberlindnera jadinii (strain ATCC 18201 / CBS 1600 / BCRC 20928 / JCM 3617 / NBRC 0987 / NRRL Y-1542)</name>
    <name type="common">Torula yeast</name>
    <name type="synonym">Candida utilis</name>
    <dbReference type="NCBI Taxonomy" id="983966"/>
    <lineage>
        <taxon>Eukaryota</taxon>
        <taxon>Fungi</taxon>
        <taxon>Dikarya</taxon>
        <taxon>Ascomycota</taxon>
        <taxon>Saccharomycotina</taxon>
        <taxon>Saccharomycetes</taxon>
        <taxon>Phaffomycetales</taxon>
        <taxon>Phaffomycetaceae</taxon>
        <taxon>Cyberlindnera</taxon>
    </lineage>
</organism>
<feature type="compositionally biased region" description="Acidic residues" evidence="1">
    <location>
        <begin position="92"/>
        <end position="103"/>
    </location>
</feature>
<gene>
    <name evidence="2" type="ORF">BN1211_4373</name>
</gene>
<reference evidence="3" key="1">
    <citation type="journal article" date="2015" name="J. Biotechnol.">
        <title>The structure of the Cyberlindnera jadinii genome and its relation to Candida utilis analyzed by the occurrence of single nucleotide polymorphisms.</title>
        <authorList>
            <person name="Rupp O."/>
            <person name="Brinkrolf K."/>
            <person name="Buerth C."/>
            <person name="Kunigo M."/>
            <person name="Schneider J."/>
            <person name="Jaenicke S."/>
            <person name="Goesmann A."/>
            <person name="Puehler A."/>
            <person name="Jaeger K.-E."/>
            <person name="Ernst J.F."/>
        </authorList>
    </citation>
    <scope>NUCLEOTIDE SEQUENCE [LARGE SCALE GENOMIC DNA]</scope>
    <source>
        <strain evidence="3">ATCC 18201 / CBS 1600 / BCRC 20928 / JCM 3617 / NBRC 0987 / NRRL Y-1542</strain>
    </source>
</reference>
<protein>
    <submittedName>
        <fullName evidence="2">Uncharacterized protein</fullName>
    </submittedName>
</protein>
<evidence type="ECO:0000313" key="3">
    <source>
        <dbReference type="Proteomes" id="UP000038830"/>
    </source>
</evidence>
<evidence type="ECO:0000256" key="1">
    <source>
        <dbReference type="SAM" id="MobiDB-lite"/>
    </source>
</evidence>
<feature type="region of interest" description="Disordered" evidence="1">
    <location>
        <begin position="1"/>
        <end position="117"/>
    </location>
</feature>
<accession>A0A0H5C750</accession>
<sequence>MTSLQDIISAKQEKDVESDNDSFAEADAIPVVPNRPARSKKSEAVPQAEAAVPTPPVPQRPKKRSTEESNSASVPVIPQRPLKKEVGPIVVQEEDSDLNEEVEPDKVNDNKDIDDNLLRPDYNEREAQIEAITSDAESIAELDEYDDERMMREMEGKNLRQILEQVDRIMERRNLSLHQVQMISSQGWMMSWKS</sequence>
<dbReference type="EMBL" id="CDQK01000005">
    <property type="protein sequence ID" value="CEP23727.1"/>
    <property type="molecule type" value="Genomic_DNA"/>
</dbReference>
<dbReference type="AlphaFoldDB" id="A0A0H5C750"/>
<feature type="compositionally biased region" description="Basic and acidic residues" evidence="1">
    <location>
        <begin position="104"/>
        <end position="117"/>
    </location>
</feature>
<proteinExistence type="predicted"/>
<evidence type="ECO:0000313" key="2">
    <source>
        <dbReference type="EMBL" id="CEP23727.1"/>
    </source>
</evidence>
<dbReference type="Proteomes" id="UP000038830">
    <property type="component" value="Unassembled WGS sequence"/>
</dbReference>
<name>A0A0H5C750_CYBJN</name>